<proteinExistence type="predicted"/>
<dbReference type="Proteomes" id="UP000276834">
    <property type="component" value="Unassembled WGS sequence"/>
</dbReference>
<reference evidence="1 2" key="1">
    <citation type="journal article" date="2018" name="Proc. R. Soc. B">
        <title>A non-coding region near Follistatin controls head colour polymorphism in the Gouldian finch.</title>
        <authorList>
            <person name="Toomey M.B."/>
            <person name="Marques C.I."/>
            <person name="Andrade P."/>
            <person name="Araujo P.M."/>
            <person name="Sabatino S."/>
            <person name="Gazda M.A."/>
            <person name="Afonso S."/>
            <person name="Lopes R.J."/>
            <person name="Corbo J.C."/>
            <person name="Carneiro M."/>
        </authorList>
    </citation>
    <scope>NUCLEOTIDE SEQUENCE [LARGE SCALE GENOMIC DNA]</scope>
    <source>
        <strain evidence="1">Red01</strain>
        <tissue evidence="1">Muscle</tissue>
    </source>
</reference>
<accession>A0A3L8SR61</accession>
<comment type="caution">
    <text evidence="1">The sequence shown here is derived from an EMBL/GenBank/DDBJ whole genome shotgun (WGS) entry which is preliminary data.</text>
</comment>
<dbReference type="AlphaFoldDB" id="A0A3L8SR61"/>
<evidence type="ECO:0000313" key="2">
    <source>
        <dbReference type="Proteomes" id="UP000276834"/>
    </source>
</evidence>
<sequence length="116" mass="12371">MYTSADNGDMFPHTSALNSIFEDETARRAGAKANLVLAPEELVAELVGEADLFARRDSGLQMMLPCPGSKEVSFALLPEHPGRLLVTLEKTRDMISAEVCGAAPQRCHVPAASAST</sequence>
<dbReference type="EMBL" id="QUSF01000008">
    <property type="protein sequence ID" value="RLW06891.1"/>
    <property type="molecule type" value="Genomic_DNA"/>
</dbReference>
<evidence type="ECO:0000313" key="1">
    <source>
        <dbReference type="EMBL" id="RLW06891.1"/>
    </source>
</evidence>
<keyword evidence="2" id="KW-1185">Reference proteome</keyword>
<name>A0A3L8SR61_CHLGU</name>
<organism evidence="1 2">
    <name type="scientific">Chloebia gouldiae</name>
    <name type="common">Gouldian finch</name>
    <name type="synonym">Erythrura gouldiae</name>
    <dbReference type="NCBI Taxonomy" id="44316"/>
    <lineage>
        <taxon>Eukaryota</taxon>
        <taxon>Metazoa</taxon>
        <taxon>Chordata</taxon>
        <taxon>Craniata</taxon>
        <taxon>Vertebrata</taxon>
        <taxon>Euteleostomi</taxon>
        <taxon>Archelosauria</taxon>
        <taxon>Archosauria</taxon>
        <taxon>Dinosauria</taxon>
        <taxon>Saurischia</taxon>
        <taxon>Theropoda</taxon>
        <taxon>Coelurosauria</taxon>
        <taxon>Aves</taxon>
        <taxon>Neognathae</taxon>
        <taxon>Neoaves</taxon>
        <taxon>Telluraves</taxon>
        <taxon>Australaves</taxon>
        <taxon>Passeriformes</taxon>
        <taxon>Passeroidea</taxon>
        <taxon>Passeridae</taxon>
        <taxon>Chloebia</taxon>
    </lineage>
</organism>
<feature type="non-terminal residue" evidence="1">
    <location>
        <position position="116"/>
    </location>
</feature>
<gene>
    <name evidence="1" type="ORF">DV515_00004046</name>
</gene>
<protein>
    <submittedName>
        <fullName evidence="1">Uncharacterized protein</fullName>
    </submittedName>
</protein>